<gene>
    <name evidence="1" type="ORF">V8G54_025835</name>
</gene>
<protein>
    <submittedName>
        <fullName evidence="1">Uncharacterized protein</fullName>
    </submittedName>
</protein>
<sequence>MDLGVCGKCISIKVCEEGTKVSADERNNLFIVVLEAKILEYDMQVGYIEVHRDADGDVDPLKVFGVEDGSEGMMEPKVIKNMSMRCLYDREEEMSSLADGAESPSETVDDYASLTLVNGTMG</sequence>
<proteinExistence type="predicted"/>
<dbReference type="EMBL" id="CP144693">
    <property type="protein sequence ID" value="WVY99765.1"/>
    <property type="molecule type" value="Genomic_DNA"/>
</dbReference>
<reference evidence="1 2" key="1">
    <citation type="journal article" date="2023" name="Life. Sci Alliance">
        <title>Evolutionary insights into 3D genome organization and epigenetic landscape of Vigna mungo.</title>
        <authorList>
            <person name="Junaid A."/>
            <person name="Singh B."/>
            <person name="Bhatia S."/>
        </authorList>
    </citation>
    <scope>NUCLEOTIDE SEQUENCE [LARGE SCALE GENOMIC DNA]</scope>
    <source>
        <strain evidence="1">Urdbean</strain>
    </source>
</reference>
<organism evidence="1 2">
    <name type="scientific">Vigna mungo</name>
    <name type="common">Black gram</name>
    <name type="synonym">Phaseolus mungo</name>
    <dbReference type="NCBI Taxonomy" id="3915"/>
    <lineage>
        <taxon>Eukaryota</taxon>
        <taxon>Viridiplantae</taxon>
        <taxon>Streptophyta</taxon>
        <taxon>Embryophyta</taxon>
        <taxon>Tracheophyta</taxon>
        <taxon>Spermatophyta</taxon>
        <taxon>Magnoliopsida</taxon>
        <taxon>eudicotyledons</taxon>
        <taxon>Gunneridae</taxon>
        <taxon>Pentapetalae</taxon>
        <taxon>rosids</taxon>
        <taxon>fabids</taxon>
        <taxon>Fabales</taxon>
        <taxon>Fabaceae</taxon>
        <taxon>Papilionoideae</taxon>
        <taxon>50 kb inversion clade</taxon>
        <taxon>NPAAA clade</taxon>
        <taxon>indigoferoid/millettioid clade</taxon>
        <taxon>Phaseoleae</taxon>
        <taxon>Vigna</taxon>
    </lineage>
</organism>
<dbReference type="AlphaFoldDB" id="A0AAQ3MZW7"/>
<evidence type="ECO:0000313" key="1">
    <source>
        <dbReference type="EMBL" id="WVY99765.1"/>
    </source>
</evidence>
<evidence type="ECO:0000313" key="2">
    <source>
        <dbReference type="Proteomes" id="UP001374535"/>
    </source>
</evidence>
<name>A0AAQ3MZW7_VIGMU</name>
<dbReference type="Proteomes" id="UP001374535">
    <property type="component" value="Chromosome 8"/>
</dbReference>
<keyword evidence="2" id="KW-1185">Reference proteome</keyword>
<accession>A0AAQ3MZW7</accession>